<dbReference type="PANTHER" id="PTHR33498">
    <property type="entry name" value="TRANSPOSASE FOR INSERTION SEQUENCE ELEMENT IS1557"/>
    <property type="match status" value="1"/>
</dbReference>
<gene>
    <name evidence="2" type="ORF">Ssi02_66200</name>
</gene>
<dbReference type="AlphaFoldDB" id="A0A919RPR0"/>
<proteinExistence type="predicted"/>
<dbReference type="Proteomes" id="UP000606172">
    <property type="component" value="Unassembled WGS sequence"/>
</dbReference>
<organism evidence="2 3">
    <name type="scientific">Sinosporangium siamense</name>
    <dbReference type="NCBI Taxonomy" id="1367973"/>
    <lineage>
        <taxon>Bacteria</taxon>
        <taxon>Bacillati</taxon>
        <taxon>Actinomycetota</taxon>
        <taxon>Actinomycetes</taxon>
        <taxon>Streptosporangiales</taxon>
        <taxon>Streptosporangiaceae</taxon>
        <taxon>Sinosporangium</taxon>
    </lineage>
</organism>
<evidence type="ECO:0000313" key="2">
    <source>
        <dbReference type="EMBL" id="GII96389.1"/>
    </source>
</evidence>
<feature type="domain" description="Transposase IS204/IS1001/IS1096/IS1165 DDE" evidence="1">
    <location>
        <begin position="24"/>
        <end position="100"/>
    </location>
</feature>
<keyword evidence="3" id="KW-1185">Reference proteome</keyword>
<protein>
    <recommendedName>
        <fullName evidence="1">Transposase IS204/IS1001/IS1096/IS1165 DDE domain-containing protein</fullName>
    </recommendedName>
</protein>
<dbReference type="Pfam" id="PF01610">
    <property type="entry name" value="DDE_Tnp_ISL3"/>
    <property type="match status" value="1"/>
</dbReference>
<reference evidence="2" key="1">
    <citation type="submission" date="2021-01" db="EMBL/GenBank/DDBJ databases">
        <title>Whole genome shotgun sequence of Sinosporangium siamense NBRC 109515.</title>
        <authorList>
            <person name="Komaki H."/>
            <person name="Tamura T."/>
        </authorList>
    </citation>
    <scope>NUCLEOTIDE SEQUENCE</scope>
    <source>
        <strain evidence="2">NBRC 109515</strain>
    </source>
</reference>
<name>A0A919RPR0_9ACTN</name>
<comment type="caution">
    <text evidence="2">The sequence shown here is derived from an EMBL/GenBank/DDBJ whole genome shotgun (WGS) entry which is preliminary data.</text>
</comment>
<accession>A0A919RPR0</accession>
<dbReference type="RefSeq" id="WP_204031394.1">
    <property type="nucleotide sequence ID" value="NZ_BOOW01000044.1"/>
</dbReference>
<sequence>MESASTPHKADLVQHVTAFAEMMMNRTGASILKAWPATVHAADIPQLRSFARGIERDLDAVTNSLTLPYSSGAVEGNVTRIKALKRSRYGRANLDLLRKIILCDLRRK</sequence>
<dbReference type="EMBL" id="BOOW01000044">
    <property type="protein sequence ID" value="GII96389.1"/>
    <property type="molecule type" value="Genomic_DNA"/>
</dbReference>
<dbReference type="InterPro" id="IPR002560">
    <property type="entry name" value="Transposase_DDE"/>
</dbReference>
<dbReference type="PANTHER" id="PTHR33498:SF1">
    <property type="entry name" value="TRANSPOSASE FOR INSERTION SEQUENCE ELEMENT IS1557"/>
    <property type="match status" value="1"/>
</dbReference>
<evidence type="ECO:0000259" key="1">
    <source>
        <dbReference type="Pfam" id="PF01610"/>
    </source>
</evidence>
<dbReference type="InterPro" id="IPR047951">
    <property type="entry name" value="Transpos_ISL3"/>
</dbReference>
<evidence type="ECO:0000313" key="3">
    <source>
        <dbReference type="Proteomes" id="UP000606172"/>
    </source>
</evidence>